<comment type="caution">
    <text evidence="3">The sequence shown here is derived from an EMBL/GenBank/DDBJ whole genome shotgun (WGS) entry which is preliminary data.</text>
</comment>
<feature type="transmembrane region" description="Helical" evidence="1">
    <location>
        <begin position="92"/>
        <end position="111"/>
    </location>
</feature>
<sequence length="242" mass="26246">MFLLRTSFELALFLCGTTVVLGVLLVLFPTVDIAISMLFGDTNGFPLAESPILRSIRRITFVLTDWAMGAVLVILIANLLFRRIQISHKRILAFALTSYLVGPGLIVNGLLKRYSGRARPRQIDIFGGEKEFSPALTFADQCESNCSFASGEASALATVSTILILVAVPRLPESKRVASSLCILAVAAFGSGLRVAFGAHFFSDIVFAWLISIIVVMGLHVMFGIDRYSTGYRSADAPPNQP</sequence>
<evidence type="ECO:0000256" key="1">
    <source>
        <dbReference type="SAM" id="Phobius"/>
    </source>
</evidence>
<dbReference type="RefSeq" id="WP_109758161.1">
    <property type="nucleotide sequence ID" value="NZ_CP034588.1"/>
</dbReference>
<dbReference type="Pfam" id="PF01569">
    <property type="entry name" value="PAP2"/>
    <property type="match status" value="1"/>
</dbReference>
<keyword evidence="1" id="KW-1133">Transmembrane helix</keyword>
<dbReference type="Gene3D" id="1.20.144.10">
    <property type="entry name" value="Phosphatidic acid phosphatase type 2/haloperoxidase"/>
    <property type="match status" value="1"/>
</dbReference>
<evidence type="ECO:0000313" key="4">
    <source>
        <dbReference type="Proteomes" id="UP000245390"/>
    </source>
</evidence>
<accession>A0A316G9H1</accession>
<dbReference type="SUPFAM" id="SSF48317">
    <property type="entry name" value="Acid phosphatase/Vanadium-dependent haloperoxidase"/>
    <property type="match status" value="1"/>
</dbReference>
<organism evidence="3 4">
    <name type="scientific">Silicimonas algicola</name>
    <dbReference type="NCBI Taxonomy" id="1826607"/>
    <lineage>
        <taxon>Bacteria</taxon>
        <taxon>Pseudomonadati</taxon>
        <taxon>Pseudomonadota</taxon>
        <taxon>Alphaproteobacteria</taxon>
        <taxon>Rhodobacterales</taxon>
        <taxon>Paracoccaceae</taxon>
    </lineage>
</organism>
<feature type="domain" description="Phosphatidic acid phosphatase type 2/haloperoxidase" evidence="2">
    <location>
        <begin position="101"/>
        <end position="222"/>
    </location>
</feature>
<feature type="transmembrane region" description="Helical" evidence="1">
    <location>
        <begin position="12"/>
        <end position="39"/>
    </location>
</feature>
<evidence type="ECO:0000313" key="3">
    <source>
        <dbReference type="EMBL" id="PWK57561.1"/>
    </source>
</evidence>
<feature type="transmembrane region" description="Helical" evidence="1">
    <location>
        <begin position="205"/>
        <end position="225"/>
    </location>
</feature>
<dbReference type="CDD" id="cd03396">
    <property type="entry name" value="PAP2_like_6"/>
    <property type="match status" value="1"/>
</dbReference>
<feature type="transmembrane region" description="Helical" evidence="1">
    <location>
        <begin position="178"/>
        <end position="199"/>
    </location>
</feature>
<dbReference type="KEGG" id="salo:EF888_13140"/>
<feature type="transmembrane region" description="Helical" evidence="1">
    <location>
        <begin position="59"/>
        <end position="80"/>
    </location>
</feature>
<keyword evidence="1" id="KW-0472">Membrane</keyword>
<keyword evidence="4" id="KW-1185">Reference proteome</keyword>
<reference evidence="3 4" key="1">
    <citation type="submission" date="2018-05" db="EMBL/GenBank/DDBJ databases">
        <title>Genomic Encyclopedia of Type Strains, Phase IV (KMG-IV): sequencing the most valuable type-strain genomes for metagenomic binning, comparative biology and taxonomic classification.</title>
        <authorList>
            <person name="Goeker M."/>
        </authorList>
    </citation>
    <scope>NUCLEOTIDE SEQUENCE [LARGE SCALE GENOMIC DNA]</scope>
    <source>
        <strain evidence="3 4">DSM 103371</strain>
    </source>
</reference>
<dbReference type="EMBL" id="QGGV01000002">
    <property type="protein sequence ID" value="PWK57561.1"/>
    <property type="molecule type" value="Genomic_DNA"/>
</dbReference>
<proteinExistence type="predicted"/>
<dbReference type="OrthoDB" id="9801622at2"/>
<keyword evidence="1" id="KW-0812">Transmembrane</keyword>
<dbReference type="InterPro" id="IPR000326">
    <property type="entry name" value="PAP2/HPO"/>
</dbReference>
<dbReference type="Proteomes" id="UP000245390">
    <property type="component" value="Unassembled WGS sequence"/>
</dbReference>
<protein>
    <submittedName>
        <fullName evidence="3">Membrane-associated PAP2 superfamily phosphatase</fullName>
    </submittedName>
</protein>
<dbReference type="InterPro" id="IPR036938">
    <property type="entry name" value="PAP2/HPO_sf"/>
</dbReference>
<dbReference type="AlphaFoldDB" id="A0A316G9H1"/>
<gene>
    <name evidence="3" type="ORF">C8D95_102206</name>
</gene>
<name>A0A316G9H1_9RHOB</name>
<evidence type="ECO:0000259" key="2">
    <source>
        <dbReference type="Pfam" id="PF01569"/>
    </source>
</evidence>